<accession>A0A645CE53</accession>
<name>A0A645CE53_9ZZZZ</name>
<gene>
    <name evidence="1" type="ORF">SDC9_122179</name>
</gene>
<dbReference type="AlphaFoldDB" id="A0A645CE53"/>
<dbReference type="EMBL" id="VSSQ01026463">
    <property type="protein sequence ID" value="MPM75188.1"/>
    <property type="molecule type" value="Genomic_DNA"/>
</dbReference>
<organism evidence="1">
    <name type="scientific">bioreactor metagenome</name>
    <dbReference type="NCBI Taxonomy" id="1076179"/>
    <lineage>
        <taxon>unclassified sequences</taxon>
        <taxon>metagenomes</taxon>
        <taxon>ecological metagenomes</taxon>
    </lineage>
</organism>
<reference evidence="1" key="1">
    <citation type="submission" date="2019-08" db="EMBL/GenBank/DDBJ databases">
        <authorList>
            <person name="Kucharzyk K."/>
            <person name="Murdoch R.W."/>
            <person name="Higgins S."/>
            <person name="Loffler F."/>
        </authorList>
    </citation>
    <scope>NUCLEOTIDE SEQUENCE</scope>
</reference>
<protein>
    <submittedName>
        <fullName evidence="1">Uncharacterized protein</fullName>
    </submittedName>
</protein>
<sequence length="57" mass="6762">MVDGEHAKIYDKYHPEHCYQQNYLDIIIVPADIDEYIIENTGYQPIVVHKVLMKNDK</sequence>
<proteinExistence type="predicted"/>
<comment type="caution">
    <text evidence="1">The sequence shown here is derived from an EMBL/GenBank/DDBJ whole genome shotgun (WGS) entry which is preliminary data.</text>
</comment>
<evidence type="ECO:0000313" key="1">
    <source>
        <dbReference type="EMBL" id="MPM75188.1"/>
    </source>
</evidence>